<feature type="compositionally biased region" description="Basic and acidic residues" evidence="1">
    <location>
        <begin position="49"/>
        <end position="60"/>
    </location>
</feature>
<feature type="region of interest" description="Disordered" evidence="1">
    <location>
        <begin position="29"/>
        <end position="86"/>
    </location>
</feature>
<keyword evidence="2" id="KW-0732">Signal</keyword>
<feature type="compositionally biased region" description="Polar residues" evidence="1">
    <location>
        <begin position="30"/>
        <end position="40"/>
    </location>
</feature>
<evidence type="ECO:0008006" key="5">
    <source>
        <dbReference type="Google" id="ProtNLM"/>
    </source>
</evidence>
<dbReference type="AlphaFoldDB" id="A0A2W6P2H7"/>
<evidence type="ECO:0000313" key="3">
    <source>
        <dbReference type="EMBL" id="PZT52396.1"/>
    </source>
</evidence>
<comment type="caution">
    <text evidence="3">The sequence shown here is derived from an EMBL/GenBank/DDBJ whole genome shotgun (WGS) entry which is preliminary data.</text>
</comment>
<evidence type="ECO:0000313" key="4">
    <source>
        <dbReference type="Proteomes" id="UP000249204"/>
    </source>
</evidence>
<dbReference type="PROSITE" id="PS51257">
    <property type="entry name" value="PROKAR_LIPOPROTEIN"/>
    <property type="match status" value="1"/>
</dbReference>
<name>A0A2W6P2H7_9BACL</name>
<evidence type="ECO:0000256" key="2">
    <source>
        <dbReference type="SAM" id="SignalP"/>
    </source>
</evidence>
<evidence type="ECO:0000256" key="1">
    <source>
        <dbReference type="SAM" id="MobiDB-lite"/>
    </source>
</evidence>
<dbReference type="Proteomes" id="UP000249204">
    <property type="component" value="Unassembled WGS sequence"/>
</dbReference>
<sequence>MSIMKKTALFAMLIMVMLVAAACGDKADNNAKSNDSTAVESKTAGTDDAASKSDDTDKTSETGTDSTDTSSEESNASDDTSKVELGTTQKGSYTNDYFGVSLKFPEAWEFQDAEGMNELTSATSEVIAGDDATKKKQIELSQAKTLNLLMASQYPLDGSKVGPSAMAIAEKVSLLQGILTGQDYLKATKKFMEDSNFPYEYKDFTTETIGGKKMDLMQITMDAGDGTTITQDYYSTIIEGYAFNFIFTYMDEQTKSEIDNIKKSVQFK</sequence>
<dbReference type="EMBL" id="QKWW01000101">
    <property type="protein sequence ID" value="PZT52396.1"/>
    <property type="molecule type" value="Genomic_DNA"/>
</dbReference>
<protein>
    <recommendedName>
        <fullName evidence="5">PsbP C-terminal domain-containing protein</fullName>
    </recommendedName>
</protein>
<dbReference type="RefSeq" id="WP_111273376.1">
    <property type="nucleotide sequence ID" value="NZ_QKWW01000101.1"/>
</dbReference>
<feature type="signal peptide" evidence="2">
    <location>
        <begin position="1"/>
        <end position="22"/>
    </location>
</feature>
<feature type="chain" id="PRO_5039223552" description="PsbP C-terminal domain-containing protein" evidence="2">
    <location>
        <begin position="23"/>
        <end position="268"/>
    </location>
</feature>
<organism evidence="3 4">
    <name type="scientific">Paenibacillus silvae</name>
    <dbReference type="NCBI Taxonomy" id="1325358"/>
    <lineage>
        <taxon>Bacteria</taxon>
        <taxon>Bacillati</taxon>
        <taxon>Bacillota</taxon>
        <taxon>Bacilli</taxon>
        <taxon>Bacillales</taxon>
        <taxon>Paenibacillaceae</taxon>
        <taxon>Paenibacillus</taxon>
    </lineage>
</organism>
<accession>A0A2W6P2H7</accession>
<reference evidence="3 4" key="1">
    <citation type="submission" date="2018-06" db="EMBL/GenBank/DDBJ databases">
        <title>Isolation of heavy metals resistant Paenibacillus silvae NC2 from Gold-Copper mine in ZiJin, China.</title>
        <authorList>
            <person name="Xu J."/>
            <person name="Mazhar H.S."/>
            <person name="Rensing C."/>
        </authorList>
    </citation>
    <scope>NUCLEOTIDE SEQUENCE [LARGE SCALE GENOMIC DNA]</scope>
    <source>
        <strain evidence="3 4">NC2</strain>
    </source>
</reference>
<feature type="compositionally biased region" description="Low complexity" evidence="1">
    <location>
        <begin position="61"/>
        <end position="78"/>
    </location>
</feature>
<proteinExistence type="predicted"/>
<gene>
    <name evidence="3" type="ORF">DN757_27625</name>
</gene>